<comment type="caution">
    <text evidence="3">The sequence shown here is derived from an EMBL/GenBank/DDBJ whole genome shotgun (WGS) entry which is preliminary data.</text>
</comment>
<dbReference type="GO" id="GO:0003677">
    <property type="term" value="F:DNA binding"/>
    <property type="evidence" value="ECO:0007669"/>
    <property type="project" value="UniProtKB-KW"/>
</dbReference>
<dbReference type="InterPro" id="IPR050807">
    <property type="entry name" value="TransReg_Diox_bact_type"/>
</dbReference>
<feature type="domain" description="HTH cro/C1-type" evidence="2">
    <location>
        <begin position="19"/>
        <end position="73"/>
    </location>
</feature>
<dbReference type="AlphaFoldDB" id="A0A7V7TUP9"/>
<keyword evidence="1" id="KW-0238">DNA-binding</keyword>
<accession>A0A7V7TUP9</accession>
<dbReference type="PANTHER" id="PTHR46797:SF1">
    <property type="entry name" value="METHYLPHOSPHONATE SYNTHASE"/>
    <property type="match status" value="1"/>
</dbReference>
<protein>
    <submittedName>
        <fullName evidence="3">Helix-turn-helix transcriptional regulator</fullName>
    </submittedName>
</protein>
<name>A0A7V7TUP9_9HYPH</name>
<gene>
    <name evidence="3" type="ORF">F6X38_21130</name>
</gene>
<dbReference type="InterPro" id="IPR010982">
    <property type="entry name" value="Lambda_DNA-bd_dom_sf"/>
</dbReference>
<organism evidence="3 4">
    <name type="scientific">Plantimonas leprariae</name>
    <dbReference type="NCBI Taxonomy" id="2615207"/>
    <lineage>
        <taxon>Bacteria</taxon>
        <taxon>Pseudomonadati</taxon>
        <taxon>Pseudomonadota</taxon>
        <taxon>Alphaproteobacteria</taxon>
        <taxon>Hyphomicrobiales</taxon>
        <taxon>Aurantimonadaceae</taxon>
        <taxon>Plantimonas</taxon>
    </lineage>
</organism>
<evidence type="ECO:0000313" key="3">
    <source>
        <dbReference type="EMBL" id="KAB0676402.1"/>
    </source>
</evidence>
<dbReference type="Pfam" id="PF01381">
    <property type="entry name" value="HTH_3"/>
    <property type="match status" value="1"/>
</dbReference>
<proteinExistence type="predicted"/>
<dbReference type="PANTHER" id="PTHR46797">
    <property type="entry name" value="HTH-TYPE TRANSCRIPTIONAL REGULATOR"/>
    <property type="match status" value="1"/>
</dbReference>
<dbReference type="GO" id="GO:0005829">
    <property type="term" value="C:cytosol"/>
    <property type="evidence" value="ECO:0007669"/>
    <property type="project" value="TreeGrafter"/>
</dbReference>
<dbReference type="GO" id="GO:0003700">
    <property type="term" value="F:DNA-binding transcription factor activity"/>
    <property type="evidence" value="ECO:0007669"/>
    <property type="project" value="TreeGrafter"/>
</dbReference>
<dbReference type="EMBL" id="VZDO01000023">
    <property type="protein sequence ID" value="KAB0676402.1"/>
    <property type="molecule type" value="Genomic_DNA"/>
</dbReference>
<dbReference type="RefSeq" id="WP_150973335.1">
    <property type="nucleotide sequence ID" value="NZ_VZDO01000023.1"/>
</dbReference>
<evidence type="ECO:0000259" key="2">
    <source>
        <dbReference type="PROSITE" id="PS50943"/>
    </source>
</evidence>
<dbReference type="SUPFAM" id="SSF47413">
    <property type="entry name" value="lambda repressor-like DNA-binding domains"/>
    <property type="match status" value="1"/>
</dbReference>
<evidence type="ECO:0000313" key="4">
    <source>
        <dbReference type="Proteomes" id="UP000432089"/>
    </source>
</evidence>
<dbReference type="Gene3D" id="1.10.260.40">
    <property type="entry name" value="lambda repressor-like DNA-binding domains"/>
    <property type="match status" value="1"/>
</dbReference>
<dbReference type="SMART" id="SM00530">
    <property type="entry name" value="HTH_XRE"/>
    <property type="match status" value="1"/>
</dbReference>
<keyword evidence="4" id="KW-1185">Reference proteome</keyword>
<dbReference type="PROSITE" id="PS50943">
    <property type="entry name" value="HTH_CROC1"/>
    <property type="match status" value="1"/>
</dbReference>
<dbReference type="InterPro" id="IPR001387">
    <property type="entry name" value="Cro/C1-type_HTH"/>
</dbReference>
<dbReference type="Proteomes" id="UP000432089">
    <property type="component" value="Unassembled WGS sequence"/>
</dbReference>
<reference evidence="3 4" key="1">
    <citation type="submission" date="2019-09" db="EMBL/GenBank/DDBJ databases">
        <title>YIM 132180 draft genome.</title>
        <authorList>
            <person name="Zhang K."/>
        </authorList>
    </citation>
    <scope>NUCLEOTIDE SEQUENCE [LARGE SCALE GENOMIC DNA]</scope>
    <source>
        <strain evidence="3 4">YIM 132180</strain>
    </source>
</reference>
<evidence type="ECO:0000256" key="1">
    <source>
        <dbReference type="ARBA" id="ARBA00023125"/>
    </source>
</evidence>
<dbReference type="CDD" id="cd00093">
    <property type="entry name" value="HTH_XRE"/>
    <property type="match status" value="1"/>
</dbReference>
<sequence length="100" mass="11593">MSTRKKKDGPVEAEIGRRIREARLERKVTQETLAEAIGITYQQIQKYEAGRDRVAAGRLWRISHVLGCPVDRLLPDGDFFRACDLRRLDRGDEFEPAMHR</sequence>